<feature type="region of interest" description="Disordered" evidence="1">
    <location>
        <begin position="809"/>
        <end position="850"/>
    </location>
</feature>
<sequence>MPKRDKSVIRRSVKREMTIIKNLYMTSSANISTIINTNNEDQITYNEESELSNSVSSNLSSHYSNNDQNVYPNTTSPDLSDLYLHREVNKSPNPVSPFYSNNEFSSKEMLAPIENNSFETDLGCWATECNVPQITVNKLLKLMKRYELIKTEKLPQDCQTLLAGPKLTIGNIRNVIPGRYYHFGLKSGIKTFLSTKLTEINLAIGVDGLPLTKSSNSQFWPILAYIIGVEKTVFPVGIYHGYTKPKCTNEFLSDFILEAKELITEGIVLNGSIVQVRIKLFICDAPAKSFILNIKGHSGFYSCSRCIQEDYVNMTYEDSHIGTISKLVELEGLDVVSAFPLDYMHLVCLGVTRKLITLWMHKGPMQTRLPSKSIHALSKSLLDLKPLIPSEFVRKTRHIQDISRWKATELRLFLLYIGVVVLKDIVNKNIYTNFMSLYVSMLILLSPDYMCYIDYAESLLDYFVRTFEEMYGRQHVSHNIHGLLHIVDDYRSHGPLDSCSAFPFENYMKTLKSRIRKHDKPLEQLINRYNEIYNNKNINSNLSEHSTNQQATLLKCRKNGPLVKNVNGLQYYKLIKNTFKINTKVDRESYILTKSGEIIKCLNIVKTSNNKIMIIGKSFERKKALFEKPVDSKIFNIFIVQNLGENLKCFEDCEIHKKIKYIYYTLYCLNFTSIGIAYLKMFIVIHFLDEDSIESVPETWYNRKTKTGAWPKAKNCAKRLIEKKTYPNKLEYNWLPARILGRKYGSLEEARNKANKALIFSDLSANDDHIIKKITKKAFEMKQLESPPTLKSKKRKMINYEFSEEDEDSIDDIYDSDKDKEYHLPGTSNDYSSPKKSPIIIKNNKSSPNIFNSPIGRFVIEDNPDSPILSTGNSMNNPS</sequence>
<feature type="non-terminal residue" evidence="2">
    <location>
        <position position="879"/>
    </location>
</feature>
<feature type="compositionally biased region" description="Low complexity" evidence="1">
    <location>
        <begin position="832"/>
        <end position="850"/>
    </location>
</feature>
<dbReference type="OrthoDB" id="10015795at2759"/>
<evidence type="ECO:0000256" key="1">
    <source>
        <dbReference type="SAM" id="MobiDB-lite"/>
    </source>
</evidence>
<evidence type="ECO:0008006" key="4">
    <source>
        <dbReference type="Google" id="ProtNLM"/>
    </source>
</evidence>
<comment type="caution">
    <text evidence="2">The sequence shown here is derived from an EMBL/GenBank/DDBJ whole genome shotgun (WGS) entry which is preliminary data.</text>
</comment>
<accession>A0A6G0W5R2</accession>
<name>A0A6G0W5R2_APHCR</name>
<dbReference type="EMBL" id="VUJU01009071">
    <property type="protein sequence ID" value="KAF0722379.1"/>
    <property type="molecule type" value="Genomic_DNA"/>
</dbReference>
<dbReference type="Proteomes" id="UP000478052">
    <property type="component" value="Unassembled WGS sequence"/>
</dbReference>
<evidence type="ECO:0000313" key="2">
    <source>
        <dbReference type="EMBL" id="KAF0722379.1"/>
    </source>
</evidence>
<protein>
    <recommendedName>
        <fullName evidence="4">DUF4806 domain-containing protein</fullName>
    </recommendedName>
</protein>
<organism evidence="2 3">
    <name type="scientific">Aphis craccivora</name>
    <name type="common">Cowpea aphid</name>
    <dbReference type="NCBI Taxonomy" id="307492"/>
    <lineage>
        <taxon>Eukaryota</taxon>
        <taxon>Metazoa</taxon>
        <taxon>Ecdysozoa</taxon>
        <taxon>Arthropoda</taxon>
        <taxon>Hexapoda</taxon>
        <taxon>Insecta</taxon>
        <taxon>Pterygota</taxon>
        <taxon>Neoptera</taxon>
        <taxon>Paraneoptera</taxon>
        <taxon>Hemiptera</taxon>
        <taxon>Sternorrhyncha</taxon>
        <taxon>Aphidomorpha</taxon>
        <taxon>Aphidoidea</taxon>
        <taxon>Aphididae</taxon>
        <taxon>Aphidini</taxon>
        <taxon>Aphis</taxon>
        <taxon>Aphis</taxon>
    </lineage>
</organism>
<keyword evidence="3" id="KW-1185">Reference proteome</keyword>
<dbReference type="AlphaFoldDB" id="A0A6G0W5R2"/>
<evidence type="ECO:0000313" key="3">
    <source>
        <dbReference type="Proteomes" id="UP000478052"/>
    </source>
</evidence>
<gene>
    <name evidence="2" type="ORF">FWK35_00031771</name>
</gene>
<reference evidence="2 3" key="1">
    <citation type="submission" date="2019-08" db="EMBL/GenBank/DDBJ databases">
        <title>Whole genome of Aphis craccivora.</title>
        <authorList>
            <person name="Voronova N.V."/>
            <person name="Shulinski R.S."/>
            <person name="Bandarenka Y.V."/>
            <person name="Zhorov D.G."/>
            <person name="Warner D."/>
        </authorList>
    </citation>
    <scope>NUCLEOTIDE SEQUENCE [LARGE SCALE GENOMIC DNA]</scope>
    <source>
        <strain evidence="2">180601</strain>
        <tissue evidence="2">Whole Body</tissue>
    </source>
</reference>
<dbReference type="PANTHER" id="PTHR33053:SF9">
    <property type="entry name" value="AGAP000105-PA"/>
    <property type="match status" value="1"/>
</dbReference>
<proteinExistence type="predicted"/>
<dbReference type="PANTHER" id="PTHR33053">
    <property type="entry name" value="PROTEIN, PUTATIVE-RELATED"/>
    <property type="match status" value="1"/>
</dbReference>